<evidence type="ECO:0000256" key="2">
    <source>
        <dbReference type="ARBA" id="ARBA00022540"/>
    </source>
</evidence>
<feature type="domain" description="S1 motif" evidence="5">
    <location>
        <begin position="116"/>
        <end position="187"/>
    </location>
</feature>
<organism evidence="6">
    <name type="scientific">Fonticula alba</name>
    <name type="common">Slime mold</name>
    <dbReference type="NCBI Taxonomy" id="691883"/>
    <lineage>
        <taxon>Eukaryota</taxon>
        <taxon>Rotosphaerida</taxon>
        <taxon>Fonticulaceae</taxon>
        <taxon>Fonticula</taxon>
    </lineage>
</organism>
<evidence type="ECO:0000256" key="4">
    <source>
        <dbReference type="SAM" id="MobiDB-lite"/>
    </source>
</evidence>
<dbReference type="GO" id="GO:0033290">
    <property type="term" value="C:eukaryotic 48S preinitiation complex"/>
    <property type="evidence" value="ECO:0007669"/>
    <property type="project" value="TreeGrafter"/>
</dbReference>
<evidence type="ECO:0000259" key="5">
    <source>
        <dbReference type="PROSITE" id="PS50126"/>
    </source>
</evidence>
<dbReference type="InterPro" id="IPR003029">
    <property type="entry name" value="S1_domain"/>
</dbReference>
<dbReference type="PROSITE" id="PS50126">
    <property type="entry name" value="S1"/>
    <property type="match status" value="1"/>
</dbReference>
<gene>
    <name evidence="6" type="ORF">H696_01468</name>
</gene>
<evidence type="ECO:0000313" key="7">
    <source>
        <dbReference type="Proteomes" id="UP000030693"/>
    </source>
</evidence>
<keyword evidence="2" id="KW-0396">Initiation factor</keyword>
<dbReference type="Gene3D" id="1.10.150.190">
    <property type="entry name" value="Translation initiation factor 2, subunit 1, domain 2"/>
    <property type="match status" value="1"/>
</dbReference>
<dbReference type="STRING" id="691883.A0A058ZCF1"/>
<dbReference type="SMART" id="SM00316">
    <property type="entry name" value="S1"/>
    <property type="match status" value="1"/>
</dbReference>
<accession>A0A058ZCF1</accession>
<dbReference type="PANTHER" id="PTHR10602:SF0">
    <property type="entry name" value="EUKARYOTIC TRANSLATION INITIATION FACTOR 2 SUBUNIT 1"/>
    <property type="match status" value="1"/>
</dbReference>
<dbReference type="Gene3D" id="3.30.70.1130">
    <property type="entry name" value="EIF_2_alpha"/>
    <property type="match status" value="1"/>
</dbReference>
<dbReference type="eggNOG" id="KOG2916">
    <property type="taxonomic scope" value="Eukaryota"/>
</dbReference>
<evidence type="ECO:0000256" key="3">
    <source>
        <dbReference type="ARBA" id="ARBA00022917"/>
    </source>
</evidence>
<keyword evidence="3" id="KW-0648">Protein biosynthesis</keyword>
<proteinExistence type="inferred from homology"/>
<dbReference type="EMBL" id="KB932202">
    <property type="protein sequence ID" value="KCV72059.1"/>
    <property type="molecule type" value="Genomic_DNA"/>
</dbReference>
<dbReference type="InterPro" id="IPR044126">
    <property type="entry name" value="S1_IF2_alpha"/>
</dbReference>
<dbReference type="InterPro" id="IPR024054">
    <property type="entry name" value="TIF2_asu_middle_sf"/>
</dbReference>
<evidence type="ECO:0000313" key="6">
    <source>
        <dbReference type="EMBL" id="KCV72059.1"/>
    </source>
</evidence>
<dbReference type="PANTHER" id="PTHR10602">
    <property type="entry name" value="EUKARYOTIC TRANSLATION INITIATION FACTOR 2 SUBUNIT 1"/>
    <property type="match status" value="1"/>
</dbReference>
<dbReference type="SUPFAM" id="SSF110993">
    <property type="entry name" value="eIF-2-alpha, C-terminal domain"/>
    <property type="match status" value="1"/>
</dbReference>
<protein>
    <recommendedName>
        <fullName evidence="5">S1 motif domain-containing protein</fullName>
    </recommendedName>
</protein>
<dbReference type="FunFam" id="2.40.50.140:FF:000015">
    <property type="entry name" value="Eukaryotic translation initiation factor 2 subunit alpha"/>
    <property type="match status" value="1"/>
</dbReference>
<evidence type="ECO:0000256" key="1">
    <source>
        <dbReference type="ARBA" id="ARBA00007223"/>
    </source>
</evidence>
<reference evidence="6" key="1">
    <citation type="submission" date="2013-04" db="EMBL/GenBank/DDBJ databases">
        <title>The Genome Sequence of Fonticula alba ATCC 38817.</title>
        <authorList>
            <consortium name="The Broad Institute Genomics Platform"/>
            <person name="Russ C."/>
            <person name="Cuomo C."/>
            <person name="Burger G."/>
            <person name="Gray M.W."/>
            <person name="Holland P.W.H."/>
            <person name="King N."/>
            <person name="Lang F.B.F."/>
            <person name="Roger A.J."/>
            <person name="Ruiz-Trillo I."/>
            <person name="Brown M."/>
            <person name="Walker B."/>
            <person name="Young S."/>
            <person name="Zeng Q."/>
            <person name="Gargeya S."/>
            <person name="Fitzgerald M."/>
            <person name="Haas B."/>
            <person name="Abouelleil A."/>
            <person name="Allen A.W."/>
            <person name="Alvarado L."/>
            <person name="Arachchi H.M."/>
            <person name="Berlin A.M."/>
            <person name="Chapman S.B."/>
            <person name="Gainer-Dewar J."/>
            <person name="Goldberg J."/>
            <person name="Griggs A."/>
            <person name="Gujja S."/>
            <person name="Hansen M."/>
            <person name="Howarth C."/>
            <person name="Imamovic A."/>
            <person name="Ireland A."/>
            <person name="Larimer J."/>
            <person name="McCowan C."/>
            <person name="Murphy C."/>
            <person name="Pearson M."/>
            <person name="Poon T.W."/>
            <person name="Priest M."/>
            <person name="Roberts A."/>
            <person name="Saif S."/>
            <person name="Shea T."/>
            <person name="Sisk P."/>
            <person name="Sykes S."/>
            <person name="Wortman J."/>
            <person name="Nusbaum C."/>
            <person name="Birren B."/>
        </authorList>
    </citation>
    <scope>NUCLEOTIDE SEQUENCE [LARGE SCALE GENOMIC DNA]</scope>
    <source>
        <strain evidence="6">ATCC 38817</strain>
    </source>
</reference>
<sequence>MPASTLPVPWRIPSFPLPLIRVSPHALLSPPEPPSRPPARILPSTFFLPPSHTATQPHAPFATCRGTLAPARVSFSACLRPLPAEPRDRLRSPSAPPPATMSNNCRMYQNKYPAVDDLVMVNVRQIADMGAYVELLEYDNREGMILLSELSRRRIRSVQKLVRVGRREVVVVLRVDQDKGYIDLSKRRVTPEDVVKCEERYNKSKEVHSILRHVAEKLQVNLESLYELIGWPLYTTHGHAYDAFKMAILEPSIITEAFEENFARLSAEQSPHVQGLPEKSVILDELAAIVGRRMTPQPVKLRADLDLTCFGPKGIDAIIEAIKIGERESTQVEGEQVDIKIKLIAAPMYVMTAQSINKNEGIRLMEEAITKMTEAIKAEERGNLVIRMRPRAINVEDERQLAELMLAAEKEQADTDDSSDSD</sequence>
<dbReference type="Gene3D" id="2.40.50.140">
    <property type="entry name" value="Nucleic acid-binding proteins"/>
    <property type="match status" value="1"/>
</dbReference>
<dbReference type="SUPFAM" id="SSF116742">
    <property type="entry name" value="eIF2alpha middle domain-like"/>
    <property type="match status" value="1"/>
</dbReference>
<dbReference type="InterPro" id="IPR012340">
    <property type="entry name" value="NA-bd_OB-fold"/>
</dbReference>
<dbReference type="GO" id="GO:0005850">
    <property type="term" value="C:eukaryotic translation initiation factor 2 complex"/>
    <property type="evidence" value="ECO:0007669"/>
    <property type="project" value="TreeGrafter"/>
</dbReference>
<dbReference type="InterPro" id="IPR024055">
    <property type="entry name" value="TIF2_asu_C"/>
</dbReference>
<keyword evidence="7" id="KW-1185">Reference proteome</keyword>
<dbReference type="OrthoDB" id="1685042at2759"/>
<name>A0A058ZCF1_FONAL</name>
<feature type="region of interest" description="Disordered" evidence="4">
    <location>
        <begin position="84"/>
        <end position="104"/>
    </location>
</feature>
<dbReference type="GO" id="GO:0003743">
    <property type="term" value="F:translation initiation factor activity"/>
    <property type="evidence" value="ECO:0007669"/>
    <property type="project" value="UniProtKB-KW"/>
</dbReference>
<dbReference type="SUPFAM" id="SSF50249">
    <property type="entry name" value="Nucleic acid-binding proteins"/>
    <property type="match status" value="1"/>
</dbReference>
<comment type="similarity">
    <text evidence="1">Belongs to the eIF-2-alpha family.</text>
</comment>
<dbReference type="InterPro" id="IPR011488">
    <property type="entry name" value="TIF_2_asu"/>
</dbReference>
<dbReference type="Pfam" id="PF00575">
    <property type="entry name" value="S1"/>
    <property type="match status" value="1"/>
</dbReference>
<dbReference type="GO" id="GO:0003723">
    <property type="term" value="F:RNA binding"/>
    <property type="evidence" value="ECO:0007669"/>
    <property type="project" value="InterPro"/>
</dbReference>
<dbReference type="AlphaFoldDB" id="A0A058ZCF1"/>
<dbReference type="Proteomes" id="UP000030693">
    <property type="component" value="Unassembled WGS sequence"/>
</dbReference>
<dbReference type="GO" id="GO:0043022">
    <property type="term" value="F:ribosome binding"/>
    <property type="evidence" value="ECO:0007669"/>
    <property type="project" value="TreeGrafter"/>
</dbReference>
<dbReference type="RefSeq" id="XP_009493638.1">
    <property type="nucleotide sequence ID" value="XM_009495363.1"/>
</dbReference>
<dbReference type="Pfam" id="PF07541">
    <property type="entry name" value="EIF_2_alpha"/>
    <property type="match status" value="1"/>
</dbReference>
<dbReference type="GeneID" id="20526193"/>
<dbReference type="CDD" id="cd04452">
    <property type="entry name" value="S1_IF2_alpha"/>
    <property type="match status" value="1"/>
</dbReference>